<dbReference type="Gene3D" id="3.10.580.10">
    <property type="entry name" value="CBS-domain"/>
    <property type="match status" value="1"/>
</dbReference>
<keyword evidence="6 10" id="KW-1133">Transmembrane helix</keyword>
<evidence type="ECO:0000256" key="5">
    <source>
        <dbReference type="ARBA" id="ARBA00022737"/>
    </source>
</evidence>
<feature type="transmembrane region" description="Helical" evidence="11">
    <location>
        <begin position="6"/>
        <end position="26"/>
    </location>
</feature>
<dbReference type="InterPro" id="IPR044751">
    <property type="entry name" value="Ion_transp-like_CBS"/>
</dbReference>
<dbReference type="Pfam" id="PF00571">
    <property type="entry name" value="CBS"/>
    <property type="match status" value="1"/>
</dbReference>
<dbReference type="GO" id="GO:0050660">
    <property type="term" value="F:flavin adenine dinucleotide binding"/>
    <property type="evidence" value="ECO:0007669"/>
    <property type="project" value="InterPro"/>
</dbReference>
<dbReference type="SUPFAM" id="SSF56176">
    <property type="entry name" value="FAD-binding/transporter-associated domain-like"/>
    <property type="match status" value="1"/>
</dbReference>
<evidence type="ECO:0000313" key="14">
    <source>
        <dbReference type="EMBL" id="GHA35205.1"/>
    </source>
</evidence>
<evidence type="ECO:0000259" key="13">
    <source>
        <dbReference type="PROSITE" id="PS51846"/>
    </source>
</evidence>
<accession>A0A918VW47</accession>
<feature type="domain" description="CNNM transmembrane" evidence="13">
    <location>
        <begin position="1"/>
        <end position="198"/>
    </location>
</feature>
<keyword evidence="7 9" id="KW-0129">CBS domain</keyword>
<dbReference type="InterPro" id="IPR005170">
    <property type="entry name" value="Transptr-assoc_dom"/>
</dbReference>
<evidence type="ECO:0000256" key="1">
    <source>
        <dbReference type="ARBA" id="ARBA00004651"/>
    </source>
</evidence>
<dbReference type="InterPro" id="IPR000644">
    <property type="entry name" value="CBS_dom"/>
</dbReference>
<dbReference type="InterPro" id="IPR046342">
    <property type="entry name" value="CBS_dom_sf"/>
</dbReference>
<dbReference type="PANTHER" id="PTHR43099">
    <property type="entry name" value="UPF0053 PROTEIN YRKA"/>
    <property type="match status" value="1"/>
</dbReference>
<dbReference type="PANTHER" id="PTHR43099:SF5">
    <property type="entry name" value="HLYC_CORC FAMILY TRANSPORTER"/>
    <property type="match status" value="1"/>
</dbReference>
<evidence type="ECO:0000256" key="4">
    <source>
        <dbReference type="ARBA" id="ARBA00022692"/>
    </source>
</evidence>
<protein>
    <submittedName>
        <fullName evidence="14">Hemolysin</fullName>
    </submittedName>
</protein>
<evidence type="ECO:0000256" key="2">
    <source>
        <dbReference type="ARBA" id="ARBA00006446"/>
    </source>
</evidence>
<comment type="similarity">
    <text evidence="2">Belongs to the UPF0053 family. Hemolysin C subfamily.</text>
</comment>
<feature type="transmembrane region" description="Helical" evidence="11">
    <location>
        <begin position="133"/>
        <end position="155"/>
    </location>
</feature>
<dbReference type="PROSITE" id="PS51846">
    <property type="entry name" value="CNNM"/>
    <property type="match status" value="1"/>
</dbReference>
<gene>
    <name evidence="14" type="ORF">GCM10007989_33910</name>
</gene>
<dbReference type="Pfam" id="PF01595">
    <property type="entry name" value="CNNM"/>
    <property type="match status" value="1"/>
</dbReference>
<dbReference type="CDD" id="cd04590">
    <property type="entry name" value="CBS_pair_CorC_HlyC_assoc"/>
    <property type="match status" value="1"/>
</dbReference>
<organism evidence="14 15">
    <name type="scientific">Devosia pacifica</name>
    <dbReference type="NCBI Taxonomy" id="1335967"/>
    <lineage>
        <taxon>Bacteria</taxon>
        <taxon>Pseudomonadati</taxon>
        <taxon>Pseudomonadota</taxon>
        <taxon>Alphaproteobacteria</taxon>
        <taxon>Hyphomicrobiales</taxon>
        <taxon>Devosiaceae</taxon>
        <taxon>Devosia</taxon>
    </lineage>
</organism>
<evidence type="ECO:0000256" key="9">
    <source>
        <dbReference type="PROSITE-ProRule" id="PRU00703"/>
    </source>
</evidence>
<comment type="caution">
    <text evidence="14">The sequence shown here is derived from an EMBL/GenBank/DDBJ whole genome shotgun (WGS) entry which is preliminary data.</text>
</comment>
<dbReference type="Pfam" id="PF03471">
    <property type="entry name" value="CorC_HlyC"/>
    <property type="match status" value="1"/>
</dbReference>
<name>A0A918VW47_9HYPH</name>
<dbReference type="InterPro" id="IPR036318">
    <property type="entry name" value="FAD-bd_PCMH-like_sf"/>
</dbReference>
<comment type="subcellular location">
    <subcellularLocation>
        <location evidence="1">Cell membrane</location>
        <topology evidence="1">Multi-pass membrane protein</topology>
    </subcellularLocation>
</comment>
<reference evidence="14" key="1">
    <citation type="journal article" date="2014" name="Int. J. Syst. Evol. Microbiol.">
        <title>Complete genome sequence of Corynebacterium casei LMG S-19264T (=DSM 44701T), isolated from a smear-ripened cheese.</title>
        <authorList>
            <consortium name="US DOE Joint Genome Institute (JGI-PGF)"/>
            <person name="Walter F."/>
            <person name="Albersmeier A."/>
            <person name="Kalinowski J."/>
            <person name="Ruckert C."/>
        </authorList>
    </citation>
    <scope>NUCLEOTIDE SEQUENCE</scope>
    <source>
        <strain evidence="14">KCTC 32437</strain>
    </source>
</reference>
<keyword evidence="15" id="KW-1185">Reference proteome</keyword>
<dbReference type="EMBL" id="BMZE01000004">
    <property type="protein sequence ID" value="GHA35205.1"/>
    <property type="molecule type" value="Genomic_DNA"/>
</dbReference>
<keyword evidence="4 10" id="KW-0812">Transmembrane</keyword>
<dbReference type="GO" id="GO:0005886">
    <property type="term" value="C:plasma membrane"/>
    <property type="evidence" value="ECO:0007669"/>
    <property type="project" value="UniProtKB-SubCell"/>
</dbReference>
<feature type="transmembrane region" description="Helical" evidence="11">
    <location>
        <begin position="57"/>
        <end position="80"/>
    </location>
</feature>
<dbReference type="Gene3D" id="3.30.465.10">
    <property type="match status" value="1"/>
</dbReference>
<evidence type="ECO:0000256" key="3">
    <source>
        <dbReference type="ARBA" id="ARBA00022475"/>
    </source>
</evidence>
<dbReference type="PROSITE" id="PS51371">
    <property type="entry name" value="CBS"/>
    <property type="match status" value="2"/>
</dbReference>
<dbReference type="InterPro" id="IPR002550">
    <property type="entry name" value="CNNM"/>
</dbReference>
<evidence type="ECO:0000256" key="11">
    <source>
        <dbReference type="SAM" id="Phobius"/>
    </source>
</evidence>
<dbReference type="Proteomes" id="UP000646579">
    <property type="component" value="Unassembled WGS sequence"/>
</dbReference>
<dbReference type="SMART" id="SM00116">
    <property type="entry name" value="CBS"/>
    <property type="match status" value="2"/>
</dbReference>
<dbReference type="AlphaFoldDB" id="A0A918VW47"/>
<evidence type="ECO:0000256" key="6">
    <source>
        <dbReference type="ARBA" id="ARBA00022989"/>
    </source>
</evidence>
<reference evidence="14" key="2">
    <citation type="submission" date="2020-09" db="EMBL/GenBank/DDBJ databases">
        <authorList>
            <person name="Sun Q."/>
            <person name="Kim S."/>
        </authorList>
    </citation>
    <scope>NUCLEOTIDE SEQUENCE</scope>
    <source>
        <strain evidence="14">KCTC 32437</strain>
    </source>
</reference>
<dbReference type="SMART" id="SM01091">
    <property type="entry name" value="CorC_HlyC"/>
    <property type="match status" value="1"/>
</dbReference>
<dbReference type="InterPro" id="IPR051676">
    <property type="entry name" value="UPF0053_domain"/>
</dbReference>
<dbReference type="RefSeq" id="WP_189426985.1">
    <property type="nucleotide sequence ID" value="NZ_BMZE01000004.1"/>
</dbReference>
<evidence type="ECO:0000259" key="12">
    <source>
        <dbReference type="PROSITE" id="PS51371"/>
    </source>
</evidence>
<keyword evidence="8 10" id="KW-0472">Membrane</keyword>
<sequence>MYLEILLVLVLILVNGLLAMSELAVVSARPARLRLMAESGDKGAGTALELAEDSGKFLSTVQIGITLVGVLSGAFSGATLGRRLADSLLSMGMSPAVAEIVGVGVVVVTITYLSLILGELVPKQLALRHPERIASKVAPMMATLAVVGAPLVFVLDKSGDLVLGLLGQGGDDKDSVTEEEVRSVIADATNAGVLEREEHSMITGVMRLADRSARGLMTPRMDVDFLDLSDDAATIRKRILETTRSRLPVQDGDADSIVGVVAIKDLVDAFDRGKDFNVRSYVSKAPVVLDHTEALDVIKALRRSTVHMALVFDEYGHFEGIVTSGDILEAITGVFREENDEEPAMVTRVDGSLLVAGWMPVDEFADQLGLSLPRDTKYETVAGYVLSVANHLPKEGEIIETEEWNIEVVDLDGHRIDRVIMHRKGDAPKQPRD</sequence>
<keyword evidence="3" id="KW-1003">Cell membrane</keyword>
<evidence type="ECO:0000256" key="10">
    <source>
        <dbReference type="PROSITE-ProRule" id="PRU01193"/>
    </source>
</evidence>
<feature type="domain" description="CBS" evidence="12">
    <location>
        <begin position="281"/>
        <end position="341"/>
    </location>
</feature>
<evidence type="ECO:0000313" key="15">
    <source>
        <dbReference type="Proteomes" id="UP000646579"/>
    </source>
</evidence>
<feature type="transmembrane region" description="Helical" evidence="11">
    <location>
        <begin position="100"/>
        <end position="121"/>
    </location>
</feature>
<feature type="domain" description="CBS" evidence="12">
    <location>
        <begin position="217"/>
        <end position="276"/>
    </location>
</feature>
<dbReference type="SUPFAM" id="SSF54631">
    <property type="entry name" value="CBS-domain pair"/>
    <property type="match status" value="1"/>
</dbReference>
<proteinExistence type="inferred from homology"/>
<evidence type="ECO:0000256" key="7">
    <source>
        <dbReference type="ARBA" id="ARBA00023122"/>
    </source>
</evidence>
<evidence type="ECO:0000256" key="8">
    <source>
        <dbReference type="ARBA" id="ARBA00023136"/>
    </source>
</evidence>
<keyword evidence="5" id="KW-0677">Repeat</keyword>
<dbReference type="InterPro" id="IPR016169">
    <property type="entry name" value="FAD-bd_PCMH_sub2"/>
</dbReference>